<dbReference type="Gene3D" id="3.40.50.150">
    <property type="entry name" value="Vaccinia Virus protein VP39"/>
    <property type="match status" value="1"/>
</dbReference>
<proteinExistence type="predicted"/>
<dbReference type="RefSeq" id="WP_137712501.1">
    <property type="nucleotide sequence ID" value="NZ_CP034035.1"/>
</dbReference>
<evidence type="ECO:0000313" key="1">
    <source>
        <dbReference type="EMBL" id="QCR07420.1"/>
    </source>
</evidence>
<evidence type="ECO:0000313" key="2">
    <source>
        <dbReference type="Proteomes" id="UP000299580"/>
    </source>
</evidence>
<dbReference type="EMBL" id="CP034035">
    <property type="protein sequence ID" value="QCR07420.1"/>
    <property type="molecule type" value="Genomic_DNA"/>
</dbReference>
<dbReference type="InterPro" id="IPR008884">
    <property type="entry name" value="TylF_MeTrfase"/>
</dbReference>
<dbReference type="Pfam" id="PF05711">
    <property type="entry name" value="TylF"/>
    <property type="match status" value="1"/>
</dbReference>
<protein>
    <recommendedName>
        <fullName evidence="3">Class I SAM-dependent methyltransferase</fullName>
    </recommendedName>
</protein>
<dbReference type="PANTHER" id="PTHR40036:SF1">
    <property type="entry name" value="MACROCIN O-METHYLTRANSFERASE"/>
    <property type="match status" value="1"/>
</dbReference>
<reference evidence="1 2" key="1">
    <citation type="submission" date="2018-11" db="EMBL/GenBank/DDBJ databases">
        <title>Genome sequences of Brenneria nigrifluens and Brenneria rubrifaciens.</title>
        <authorList>
            <person name="Poret-Peterson A.T."/>
            <person name="McClean A.E."/>
            <person name="Kluepfel D.A."/>
        </authorList>
    </citation>
    <scope>NUCLEOTIDE SEQUENCE [LARGE SCALE GENOMIC DNA]</scope>
    <source>
        <strain evidence="1 2">6D370</strain>
    </source>
</reference>
<dbReference type="SUPFAM" id="SSF53335">
    <property type="entry name" value="S-adenosyl-L-methionine-dependent methyltransferases"/>
    <property type="match status" value="1"/>
</dbReference>
<sequence>MNTKSFASSYVPCFPEQIQAMLREGKDPHKDLVELFMTNTAIHATSEQRRAIVESHYHISNELISPHSTQDILSFCTEILSLTQSRPGCVVEAGCFKGSSTAKFSLAAAIAGRPLVVFDSFMGLPAHNEEHGMSIEGREVVFREGEFCGSLEEVKANVEKYGDITICEFVPGWFSETMHHWSRPVATAFLDVDLLLSTRECLRCLYPCLAPGGNIYSQDGHLPLILELLEDEQFWREELKTEPPILEGIRKGKLIKITRPFTE</sequence>
<dbReference type="KEGG" id="brb:EH207_01925"/>
<dbReference type="InterPro" id="IPR029063">
    <property type="entry name" value="SAM-dependent_MTases_sf"/>
</dbReference>
<dbReference type="OrthoDB" id="9799872at2"/>
<dbReference type="Proteomes" id="UP000299580">
    <property type="component" value="Chromosome"/>
</dbReference>
<organism evidence="1 2">
    <name type="scientific">Brenneria rubrifaciens</name>
    <dbReference type="NCBI Taxonomy" id="55213"/>
    <lineage>
        <taxon>Bacteria</taxon>
        <taxon>Pseudomonadati</taxon>
        <taxon>Pseudomonadota</taxon>
        <taxon>Gammaproteobacteria</taxon>
        <taxon>Enterobacterales</taxon>
        <taxon>Pectobacteriaceae</taxon>
        <taxon>Brenneria</taxon>
    </lineage>
</organism>
<dbReference type="AlphaFoldDB" id="A0A4P8QQC6"/>
<accession>A0A4P8QQC6</accession>
<name>A0A4P8QQC6_9GAMM</name>
<keyword evidence="2" id="KW-1185">Reference proteome</keyword>
<gene>
    <name evidence="1" type="ORF">EH207_01925</name>
</gene>
<dbReference type="PANTHER" id="PTHR40036">
    <property type="entry name" value="MACROCIN O-METHYLTRANSFERASE"/>
    <property type="match status" value="1"/>
</dbReference>
<evidence type="ECO:0008006" key="3">
    <source>
        <dbReference type="Google" id="ProtNLM"/>
    </source>
</evidence>